<evidence type="ECO:0000313" key="3">
    <source>
        <dbReference type="Proteomes" id="UP000807504"/>
    </source>
</evidence>
<comment type="caution">
    <text evidence="2">The sequence shown here is derived from an EMBL/GenBank/DDBJ whole genome shotgun (WGS) entry which is preliminary data.</text>
</comment>
<feature type="region of interest" description="Disordered" evidence="1">
    <location>
        <begin position="43"/>
        <end position="107"/>
    </location>
</feature>
<gene>
    <name evidence="2" type="ORF">HNY73_009926</name>
</gene>
<reference evidence="2" key="2">
    <citation type="submission" date="2020-06" db="EMBL/GenBank/DDBJ databases">
        <authorList>
            <person name="Sheffer M."/>
        </authorList>
    </citation>
    <scope>NUCLEOTIDE SEQUENCE</scope>
</reference>
<name>A0A8T0FB69_ARGBR</name>
<dbReference type="Proteomes" id="UP000807504">
    <property type="component" value="Unassembled WGS sequence"/>
</dbReference>
<feature type="compositionally biased region" description="Basic and acidic residues" evidence="1">
    <location>
        <begin position="50"/>
        <end position="61"/>
    </location>
</feature>
<reference evidence="2" key="1">
    <citation type="journal article" date="2020" name="bioRxiv">
        <title>Chromosome-level reference genome of the European wasp spider Argiope bruennichi: a resource for studies on range expansion and evolutionary adaptation.</title>
        <authorList>
            <person name="Sheffer M.M."/>
            <person name="Hoppe A."/>
            <person name="Krehenwinkel H."/>
            <person name="Uhl G."/>
            <person name="Kuss A.W."/>
            <person name="Jensen L."/>
            <person name="Jensen C."/>
            <person name="Gillespie R.G."/>
            <person name="Hoff K.J."/>
            <person name="Prost S."/>
        </authorList>
    </citation>
    <scope>NUCLEOTIDE SEQUENCE</scope>
</reference>
<organism evidence="2 3">
    <name type="scientific">Argiope bruennichi</name>
    <name type="common">Wasp spider</name>
    <name type="synonym">Aranea bruennichi</name>
    <dbReference type="NCBI Taxonomy" id="94029"/>
    <lineage>
        <taxon>Eukaryota</taxon>
        <taxon>Metazoa</taxon>
        <taxon>Ecdysozoa</taxon>
        <taxon>Arthropoda</taxon>
        <taxon>Chelicerata</taxon>
        <taxon>Arachnida</taxon>
        <taxon>Araneae</taxon>
        <taxon>Araneomorphae</taxon>
        <taxon>Entelegynae</taxon>
        <taxon>Araneoidea</taxon>
        <taxon>Araneidae</taxon>
        <taxon>Argiope</taxon>
    </lineage>
</organism>
<protein>
    <submittedName>
        <fullName evidence="2">Uncharacterized protein</fullName>
    </submittedName>
</protein>
<dbReference type="AlphaFoldDB" id="A0A8T0FB69"/>
<sequence>MSGRDRLRSRPNLARPWGDAGQWLANDLLLLGLDSKQAIWGQPSNPILHNRAENKTTDGRKSPSSLGPRCGAINEPGLRRMPSRCSGKPSSAVFRSCHQRRRTQNAKRLMDEKDLKSVLAYSMKYEAAKTVSRSPRHVRPIQIQDDTGRKSDDKFESLCNMLEKLLNSRDGEKKDMPCRNPNVTCWRCNKKGRLQRESAEHEATRITPAEMLFGRTLRLPCDILFGQPSETPSSPKEYMKNLKTRLESIHAFGRE</sequence>
<proteinExistence type="predicted"/>
<keyword evidence="3" id="KW-1185">Reference proteome</keyword>
<evidence type="ECO:0000256" key="1">
    <source>
        <dbReference type="SAM" id="MobiDB-lite"/>
    </source>
</evidence>
<accession>A0A8T0FB69</accession>
<dbReference type="EMBL" id="JABXBU010000015">
    <property type="protein sequence ID" value="KAF8788426.1"/>
    <property type="molecule type" value="Genomic_DNA"/>
</dbReference>
<evidence type="ECO:0000313" key="2">
    <source>
        <dbReference type="EMBL" id="KAF8788426.1"/>
    </source>
</evidence>